<feature type="transmembrane region" description="Helical" evidence="1">
    <location>
        <begin position="213"/>
        <end position="230"/>
    </location>
</feature>
<dbReference type="GO" id="GO:0080120">
    <property type="term" value="P:CAAX-box protein maturation"/>
    <property type="evidence" value="ECO:0007669"/>
    <property type="project" value="UniProtKB-ARBA"/>
</dbReference>
<feature type="domain" description="CAAX prenyl protease 2/Lysostaphin resistance protein A-like" evidence="2">
    <location>
        <begin position="160"/>
        <end position="247"/>
    </location>
</feature>
<feature type="transmembrane region" description="Helical" evidence="1">
    <location>
        <begin position="187"/>
        <end position="207"/>
    </location>
</feature>
<evidence type="ECO:0000313" key="4">
    <source>
        <dbReference type="Proteomes" id="UP000320160"/>
    </source>
</evidence>
<name>A0A553WH30_9SPHN</name>
<evidence type="ECO:0000256" key="1">
    <source>
        <dbReference type="SAM" id="Phobius"/>
    </source>
</evidence>
<keyword evidence="3" id="KW-0645">Protease</keyword>
<feature type="transmembrane region" description="Helical" evidence="1">
    <location>
        <begin position="115"/>
        <end position="138"/>
    </location>
</feature>
<keyword evidence="1" id="KW-0472">Membrane</keyword>
<protein>
    <submittedName>
        <fullName evidence="3">CPBP family intramembrane metalloprotease</fullName>
    </submittedName>
</protein>
<keyword evidence="4" id="KW-1185">Reference proteome</keyword>
<feature type="transmembrane region" description="Helical" evidence="1">
    <location>
        <begin position="37"/>
        <end position="61"/>
    </location>
</feature>
<keyword evidence="3" id="KW-0482">Metalloprotease</keyword>
<dbReference type="GO" id="GO:0006508">
    <property type="term" value="P:proteolysis"/>
    <property type="evidence" value="ECO:0007669"/>
    <property type="project" value="UniProtKB-KW"/>
</dbReference>
<dbReference type="AlphaFoldDB" id="A0A553WH30"/>
<feature type="transmembrane region" description="Helical" evidence="1">
    <location>
        <begin position="73"/>
        <end position="94"/>
    </location>
</feature>
<dbReference type="PANTHER" id="PTHR43592">
    <property type="entry name" value="CAAX AMINO TERMINAL PROTEASE"/>
    <property type="match status" value="1"/>
</dbReference>
<evidence type="ECO:0000313" key="3">
    <source>
        <dbReference type="EMBL" id="TSB04001.1"/>
    </source>
</evidence>
<dbReference type="GO" id="GO:0004175">
    <property type="term" value="F:endopeptidase activity"/>
    <property type="evidence" value="ECO:0007669"/>
    <property type="project" value="UniProtKB-ARBA"/>
</dbReference>
<sequence>MDNAEISLPPESKPAKTGFGAKLVQFLRGILPSIGWIVLYFVLQILCTAVLIAAGVGGGSLAGAASGDTKGVAVLWGLVISAIIQIGLLTLYLKKDGRYHRIGLDSFGKMPFAQTIGLAFVLILTAMIANFLYATYVIPGIGMQADMAKMLAEIPRTPLNIALGFGAIAIAAPIVEELLFRGLLQNALARFIPVWPAILLSSLVFAAVHGQPYAIPGLMSLSIAFGYLYHRTGSLRTNIILHMLNNSAALLLTQSMI</sequence>
<dbReference type="EMBL" id="VKKU01000001">
    <property type="protein sequence ID" value="TSB04001.1"/>
    <property type="molecule type" value="Genomic_DNA"/>
</dbReference>
<dbReference type="Pfam" id="PF02517">
    <property type="entry name" value="Rce1-like"/>
    <property type="match status" value="1"/>
</dbReference>
<dbReference type="PANTHER" id="PTHR43592:SF15">
    <property type="entry name" value="CAAX AMINO TERMINAL PROTEASE FAMILY PROTEIN"/>
    <property type="match status" value="1"/>
</dbReference>
<dbReference type="OrthoDB" id="9779573at2"/>
<evidence type="ECO:0000259" key="2">
    <source>
        <dbReference type="Pfam" id="PF02517"/>
    </source>
</evidence>
<dbReference type="InterPro" id="IPR003675">
    <property type="entry name" value="Rce1/LyrA-like_dom"/>
</dbReference>
<dbReference type="Proteomes" id="UP000320160">
    <property type="component" value="Unassembled WGS sequence"/>
</dbReference>
<accession>A0A553WH30</accession>
<comment type="caution">
    <text evidence="3">The sequence shown here is derived from an EMBL/GenBank/DDBJ whole genome shotgun (WGS) entry which is preliminary data.</text>
</comment>
<keyword evidence="3" id="KW-0378">Hydrolase</keyword>
<gene>
    <name evidence="3" type="ORF">FOM92_00715</name>
</gene>
<dbReference type="GO" id="GO:0008237">
    <property type="term" value="F:metallopeptidase activity"/>
    <property type="evidence" value="ECO:0007669"/>
    <property type="project" value="UniProtKB-KW"/>
</dbReference>
<organism evidence="3 4">
    <name type="scientific">Sphingorhabdus contaminans</name>
    <dbReference type="NCBI Taxonomy" id="1343899"/>
    <lineage>
        <taxon>Bacteria</taxon>
        <taxon>Pseudomonadati</taxon>
        <taxon>Pseudomonadota</taxon>
        <taxon>Alphaproteobacteria</taxon>
        <taxon>Sphingomonadales</taxon>
        <taxon>Sphingomonadaceae</taxon>
        <taxon>Sphingorhabdus</taxon>
    </lineage>
</organism>
<reference evidence="3 4" key="1">
    <citation type="submission" date="2019-07" db="EMBL/GenBank/DDBJ databases">
        <authorList>
            <person name="Park M."/>
        </authorList>
    </citation>
    <scope>NUCLEOTIDE SEQUENCE [LARGE SCALE GENOMIC DNA]</scope>
    <source>
        <strain evidence="3 4">KCTC32445</strain>
    </source>
</reference>
<keyword evidence="1" id="KW-0812">Transmembrane</keyword>
<feature type="transmembrane region" description="Helical" evidence="1">
    <location>
        <begin position="158"/>
        <end position="175"/>
    </location>
</feature>
<proteinExistence type="predicted"/>
<dbReference type="RefSeq" id="WP_143774874.1">
    <property type="nucleotide sequence ID" value="NZ_VKKU01000001.1"/>
</dbReference>
<keyword evidence="1" id="KW-1133">Transmembrane helix</keyword>